<dbReference type="Pfam" id="PF09511">
    <property type="entry name" value="RNA_lig_T4_1"/>
    <property type="match status" value="1"/>
</dbReference>
<dbReference type="InterPro" id="IPR019039">
    <property type="entry name" value="T4-Rnl1-like_N"/>
</dbReference>
<proteinExistence type="predicted"/>
<name>A0AAU8GGI2_9CAUD</name>
<dbReference type="EMBL" id="PP856722">
    <property type="protein sequence ID" value="XCH40617.1"/>
    <property type="molecule type" value="Genomic_DNA"/>
</dbReference>
<organism evidence="2">
    <name type="scientific">Salmonella phage vB_SEnST11_KE23</name>
    <dbReference type="NCBI Taxonomy" id="3161174"/>
    <lineage>
        <taxon>Viruses</taxon>
        <taxon>Duplodnaviria</taxon>
        <taxon>Heunggongvirae</taxon>
        <taxon>Uroviricota</taxon>
        <taxon>Caudoviricetes</taxon>
        <taxon>Vequintavirinae</taxon>
        <taxon>Seunavirus</taxon>
    </lineage>
</organism>
<reference evidence="2" key="1">
    <citation type="submission" date="2024-05" db="EMBL/GenBank/DDBJ databases">
        <authorList>
            <person name="Mugo M.M."/>
            <person name="Musyoki A.M."/>
            <person name="Makumi A.M."/>
            <person name="Mutai I."/>
            <person name="Drechsel O."/>
            <person name="Kering K.K."/>
            <person name="Muturi P."/>
            <person name="Mbae C.K."/>
            <person name="Kariuki S.M."/>
        </authorList>
    </citation>
    <scope>NUCLEOTIDE SEQUENCE</scope>
</reference>
<protein>
    <submittedName>
        <fullName evidence="2">RNA ligase and tail fiber protein attachment catalyst</fullName>
    </submittedName>
</protein>
<keyword evidence="2" id="KW-0436">Ligase</keyword>
<evidence type="ECO:0000259" key="1">
    <source>
        <dbReference type="Pfam" id="PF09511"/>
    </source>
</evidence>
<dbReference type="GO" id="GO:0016874">
    <property type="term" value="F:ligase activity"/>
    <property type="evidence" value="ECO:0007669"/>
    <property type="project" value="UniProtKB-KW"/>
</dbReference>
<gene>
    <name evidence="2" type="ORF">YRYPWZST_CDS0216</name>
</gene>
<feature type="domain" description="T4 RNA ligase 1-like N-terminal" evidence="1">
    <location>
        <begin position="50"/>
        <end position="236"/>
    </location>
</feature>
<accession>A0AAU8GGI2</accession>
<evidence type="ECO:0000313" key="2">
    <source>
        <dbReference type="EMBL" id="XCH40617.1"/>
    </source>
</evidence>
<sequence>MKFTVDDLVAKKLVTKKTYTDGPFAGLSVLKYKNNVFWDNLWDTDPRLLECRGMVVDSDDNVVIWPFTKIFNRFENGTDLPLDKNVVCIRKINGFMATAAIRNDKLLVSTTGTLDSEFSNLARKYLENMDFSRVSFPEDYTFIFEICDKSDPHIVEEKEGAYLIGARDLALNGVMVEEGKLDRIAEVIGAMRPEWHIVPFGDVVYNVKHVNHEGYVIRNIGTDDENSELLLKIKSPHYLAKKFLMRGGDNKWDMIWDQPHNAKQRIDEEYYELLDHIREYYTKEAWSVMDSQQRRKVVEDYFTIEDLFDRGSRFYVGVAR</sequence>